<feature type="transmembrane region" description="Helical" evidence="2">
    <location>
        <begin position="656"/>
        <end position="679"/>
    </location>
</feature>
<dbReference type="Gene3D" id="3.30.70.1320">
    <property type="entry name" value="Multidrug efflux transporter AcrB pore domain like"/>
    <property type="match status" value="2"/>
</dbReference>
<keyword evidence="1" id="KW-0175">Coiled coil</keyword>
<organism evidence="3 4">
    <name type="scientific">Romboutsia faecis</name>
    <dbReference type="NCBI Taxonomy" id="2764597"/>
    <lineage>
        <taxon>Bacteria</taxon>
        <taxon>Bacillati</taxon>
        <taxon>Bacillota</taxon>
        <taxon>Clostridia</taxon>
        <taxon>Peptostreptococcales</taxon>
        <taxon>Peptostreptococcaceae</taxon>
        <taxon>Romboutsia</taxon>
    </lineage>
</organism>
<dbReference type="SUPFAM" id="SSF82714">
    <property type="entry name" value="Multidrug efflux transporter AcrB TolC docking domain, DN and DC subdomains"/>
    <property type="match status" value="1"/>
</dbReference>
<dbReference type="PRINTS" id="PR00702">
    <property type="entry name" value="ACRIFLAVINRP"/>
</dbReference>
<feature type="transmembrane region" description="Helical" evidence="2">
    <location>
        <begin position="579"/>
        <end position="600"/>
    </location>
</feature>
<keyword evidence="2" id="KW-1133">Transmembrane helix</keyword>
<comment type="caution">
    <text evidence="3">The sequence shown here is derived from an EMBL/GenBank/DDBJ whole genome shotgun (WGS) entry which is preliminary data.</text>
</comment>
<proteinExistence type="predicted"/>
<feature type="transmembrane region" description="Helical" evidence="2">
    <location>
        <begin position="1044"/>
        <end position="1063"/>
    </location>
</feature>
<evidence type="ECO:0000313" key="3">
    <source>
        <dbReference type="EMBL" id="MBC5997262.1"/>
    </source>
</evidence>
<feature type="coiled-coil region" evidence="1">
    <location>
        <begin position="352"/>
        <end position="383"/>
    </location>
</feature>
<feature type="transmembrane region" description="Helical" evidence="2">
    <location>
        <begin position="1142"/>
        <end position="1167"/>
    </location>
</feature>
<dbReference type="SUPFAM" id="SSF82866">
    <property type="entry name" value="Multidrug efflux transporter AcrB transmembrane domain"/>
    <property type="match status" value="2"/>
</dbReference>
<dbReference type="Proteomes" id="UP000609849">
    <property type="component" value="Unassembled WGS sequence"/>
</dbReference>
<dbReference type="RefSeq" id="WP_153924808.1">
    <property type="nucleotide sequence ID" value="NZ_JACRWE010000004.1"/>
</dbReference>
<dbReference type="Gene3D" id="3.30.70.1440">
    <property type="entry name" value="Multidrug efflux transporter AcrB pore domain"/>
    <property type="match status" value="1"/>
</dbReference>
<protein>
    <submittedName>
        <fullName evidence="3">Efflux RND transporter permease subunit</fullName>
    </submittedName>
</protein>
<feature type="transmembrane region" description="Helical" evidence="2">
    <location>
        <begin position="621"/>
        <end position="644"/>
    </location>
</feature>
<dbReference type="InterPro" id="IPR001036">
    <property type="entry name" value="Acrflvin-R"/>
</dbReference>
<evidence type="ECO:0000256" key="1">
    <source>
        <dbReference type="SAM" id="Coils"/>
    </source>
</evidence>
<dbReference type="Pfam" id="PF00873">
    <property type="entry name" value="ACR_tran"/>
    <property type="match status" value="2"/>
</dbReference>
<feature type="transmembrane region" description="Helical" evidence="2">
    <location>
        <begin position="1070"/>
        <end position="1090"/>
    </location>
</feature>
<feature type="transmembrane region" description="Helical" evidence="2">
    <location>
        <begin position="1173"/>
        <end position="1196"/>
    </location>
</feature>
<dbReference type="InterPro" id="IPR027463">
    <property type="entry name" value="AcrB_DN_DC_subdom"/>
</dbReference>
<dbReference type="SUPFAM" id="SSF82693">
    <property type="entry name" value="Multidrug efflux transporter AcrB pore domain, PN1, PN2, PC1 and PC2 subdomains"/>
    <property type="match status" value="2"/>
</dbReference>
<dbReference type="Gene3D" id="1.20.1640.10">
    <property type="entry name" value="Multidrug efflux transporter AcrB transmembrane domain"/>
    <property type="match status" value="3"/>
</dbReference>
<feature type="transmembrane region" description="Helical" evidence="2">
    <location>
        <begin position="527"/>
        <end position="546"/>
    </location>
</feature>
<feature type="transmembrane region" description="Helical" evidence="2">
    <location>
        <begin position="12"/>
        <end position="31"/>
    </location>
</feature>
<dbReference type="PANTHER" id="PTHR32063">
    <property type="match status" value="1"/>
</dbReference>
<keyword evidence="2" id="KW-0812">Transmembrane</keyword>
<evidence type="ECO:0000256" key="2">
    <source>
        <dbReference type="SAM" id="Phobius"/>
    </source>
</evidence>
<evidence type="ECO:0000313" key="4">
    <source>
        <dbReference type="Proteomes" id="UP000609849"/>
    </source>
</evidence>
<dbReference type="EMBL" id="JACRWE010000004">
    <property type="protein sequence ID" value="MBC5997262.1"/>
    <property type="molecule type" value="Genomic_DNA"/>
</dbReference>
<keyword evidence="4" id="KW-1185">Reference proteome</keyword>
<sequence>MFSKFSVKKPLTIFVSVILTVILGIVSFTGMTTDLLPKMDLPYVVVITTYPGASPEKVELGVTKPLEKVLATTSGIENIDSVSSENSSMIILEFSQEMNMDSAMIDLSGKIDLVKSQLDEEVGSPMLMKLNPDMMPIMVASVDVDGLDIKEVSKYVKDEVIPEFERIDGVASVDTMGILEESIGITLDNEKIDAINNKVLKSIDSKLAETKSQLDSAKAQIKEGKDVLAKESKSKTEELINGGNALEEGKDQIKNAINNLPQLQKDLETQRKDLVLKKDALNWVIEQQEQAGIPVTEEQQAALSQFEEGIKSIDKGIEDIKSQKPTLESSLKDIIEKQKQLEMGKVVLNQELTKASLNLSNSEAQLEESIKKFEESRDEAYKNANISGMLTKDTISKILMAQNFSMPAGYISQDGNEYIVKIGDKVKDIKELENLVLFNIDVAGIGDIKLKDVAKVDMIDNSDDMYAKINGNDGIILTFQKQSTASTSEVSNKINKTIETLTEENKEMHITALQDQGIYIDLVVNSVLNNLVLGGILAVIILFVFLKSVKPTIIIAFSIPISLLFALTLMYFSGITLNMISLSGLALGVGMLVDNSIVVIENTARLRNKGMNVATASVKGASQVAGAIFASTLTTVCVFLPIVFTKGIARQLFEDMGLTIAYSLLASLIVALTLVPAMFSTMNIDPKEKEDKLFDKIIYLYEKLLKNSLKHKFIVLTLAVILLISSTLLVIAKGTTLMPTSDSTQISVSMEMPKDSTQEDSRNMSDKIIDKLTTIDDIETVGAIESSGGMMSSMSGSGNISFYVLLKEDKKLTSQEIGDLITEKTSDLDCKISVNTSTMDMSALGGSGVEIIIKGKDLDKLKEISNEVSEIVSSVEGTIDVSNGLEDADKETRIIVNKNSAMKHGLTVAQVYQELSSALKDETAATTLELEDNDYPVVLINSDEDKLKKSNLENFTITVNKDGEEEKVKISDIAIIKEEESLSSISHKSQNRSISVTAGIDSRHNIGLVSKDIEEKLKGYDLPDGYSIDMGGEQESINSAFGDLIKMITLAIVFIYLIMVAQFQSLLSPFIVLFTIPLAFTGGFLGLLITGTELSMISLLGFLILSGIVVNNGIVFVDYVNQLRLDGMNKKEALVLAGKTRIRPILMTALTTILGLSTMALGVGMGADLMQPMAIVTIGGLSYATILTLFIVPIMYDILHRRKLKKIVIEEDEM</sequence>
<dbReference type="Gene3D" id="3.30.2090.10">
    <property type="entry name" value="Multidrug efflux transporter AcrB TolC docking domain, DN and DC subdomains"/>
    <property type="match status" value="3"/>
</dbReference>
<feature type="transmembrane region" description="Helical" evidence="2">
    <location>
        <begin position="713"/>
        <end position="732"/>
    </location>
</feature>
<feature type="transmembrane region" description="Helical" evidence="2">
    <location>
        <begin position="1096"/>
        <end position="1121"/>
    </location>
</feature>
<dbReference type="Gene3D" id="3.30.70.1430">
    <property type="entry name" value="Multidrug efflux transporter AcrB pore domain"/>
    <property type="match status" value="2"/>
</dbReference>
<reference evidence="3 4" key="1">
    <citation type="submission" date="2020-08" db="EMBL/GenBank/DDBJ databases">
        <authorList>
            <person name="Liu C."/>
            <person name="Sun Q."/>
        </authorList>
    </citation>
    <scope>NUCLEOTIDE SEQUENCE [LARGE SCALE GENOMIC DNA]</scope>
    <source>
        <strain evidence="3 4">NSJ-18</strain>
    </source>
</reference>
<name>A0ABR7JQS0_9FIRM</name>
<keyword evidence="2" id="KW-0472">Membrane</keyword>
<feature type="transmembrane region" description="Helical" evidence="2">
    <location>
        <begin position="553"/>
        <end position="573"/>
    </location>
</feature>
<feature type="coiled-coil region" evidence="1">
    <location>
        <begin position="200"/>
        <end position="273"/>
    </location>
</feature>
<accession>A0ABR7JQS0</accession>
<gene>
    <name evidence="3" type="ORF">H8923_10850</name>
</gene>
<dbReference type="PANTHER" id="PTHR32063:SF0">
    <property type="entry name" value="SWARMING MOTILITY PROTEIN SWRC"/>
    <property type="match status" value="1"/>
</dbReference>